<reference evidence="1" key="1">
    <citation type="submission" date="2022-11" db="EMBL/GenBank/DDBJ databases">
        <authorList>
            <person name="Hyden B.L."/>
            <person name="Feng K."/>
            <person name="Yates T."/>
            <person name="Jawdy S."/>
            <person name="Smart L.B."/>
            <person name="Muchero W."/>
        </authorList>
    </citation>
    <scope>NUCLEOTIDE SEQUENCE</scope>
    <source>
        <tissue evidence="1">Shoot tip</tissue>
    </source>
</reference>
<gene>
    <name evidence="1" type="ORF">OIU79_018967</name>
</gene>
<comment type="caution">
    <text evidence="1">The sequence shown here is derived from an EMBL/GenBank/DDBJ whole genome shotgun (WGS) entry which is preliminary data.</text>
</comment>
<dbReference type="OrthoDB" id="10598044at2759"/>
<name>A0A9Q0P025_SALPP</name>
<dbReference type="EMBL" id="JAPFFK010000020">
    <property type="protein sequence ID" value="KAJ6679105.1"/>
    <property type="molecule type" value="Genomic_DNA"/>
</dbReference>
<accession>A0A9Q0P025</accession>
<evidence type="ECO:0000313" key="2">
    <source>
        <dbReference type="Proteomes" id="UP001151532"/>
    </source>
</evidence>
<dbReference type="AlphaFoldDB" id="A0A9Q0P025"/>
<organism evidence="1 2">
    <name type="scientific">Salix purpurea</name>
    <name type="common">Purple osier willow</name>
    <dbReference type="NCBI Taxonomy" id="77065"/>
    <lineage>
        <taxon>Eukaryota</taxon>
        <taxon>Viridiplantae</taxon>
        <taxon>Streptophyta</taxon>
        <taxon>Embryophyta</taxon>
        <taxon>Tracheophyta</taxon>
        <taxon>Spermatophyta</taxon>
        <taxon>Magnoliopsida</taxon>
        <taxon>eudicotyledons</taxon>
        <taxon>Gunneridae</taxon>
        <taxon>Pentapetalae</taxon>
        <taxon>rosids</taxon>
        <taxon>fabids</taxon>
        <taxon>Malpighiales</taxon>
        <taxon>Salicaceae</taxon>
        <taxon>Saliceae</taxon>
        <taxon>Salix</taxon>
    </lineage>
</organism>
<sequence>MSSPFTEENTFPLNMYSHLPYIIFNCIITNDPFNSPWTCLSSSQAPFLTALLQIHHLHDL</sequence>
<protein>
    <submittedName>
        <fullName evidence="1">Uncharacterized protein</fullName>
    </submittedName>
</protein>
<dbReference type="Proteomes" id="UP001151532">
    <property type="component" value="Chromosome 14"/>
</dbReference>
<keyword evidence="2" id="KW-1185">Reference proteome</keyword>
<proteinExistence type="predicted"/>
<reference evidence="1" key="2">
    <citation type="journal article" date="2023" name="Int. J. Mol. Sci.">
        <title>De Novo Assembly and Annotation of 11 Diverse Shrub Willow (Salix) Genomes Reveals Novel Gene Organization in Sex-Linked Regions.</title>
        <authorList>
            <person name="Hyden B."/>
            <person name="Feng K."/>
            <person name="Yates T.B."/>
            <person name="Jawdy S."/>
            <person name="Cereghino C."/>
            <person name="Smart L.B."/>
            <person name="Muchero W."/>
        </authorList>
    </citation>
    <scope>NUCLEOTIDE SEQUENCE</scope>
    <source>
        <tissue evidence="1">Shoot tip</tissue>
    </source>
</reference>
<evidence type="ECO:0000313" key="1">
    <source>
        <dbReference type="EMBL" id="KAJ6679105.1"/>
    </source>
</evidence>